<gene>
    <name evidence="1" type="ORF">ERS852407_04066</name>
</gene>
<accession>A0A174IAM6</accession>
<sequence>MKHIIAEHNIKIVTGKVILNGCADELCPYVPILSQQLSFFYACLRDIDTGSPVTVSAKEKYILPLTAADIEKRGGTHGRIERKYLHAERRRLCPPIIFRRLIKFIIGRRKDCGVMSY</sequence>
<proteinExistence type="predicted"/>
<evidence type="ECO:0000313" key="1">
    <source>
        <dbReference type="EMBL" id="CUO82019.1"/>
    </source>
</evidence>
<name>A0A174IAM6_9FIRM</name>
<protein>
    <submittedName>
        <fullName evidence="1">Uncharacterized protein</fullName>
    </submittedName>
</protein>
<reference evidence="1 2" key="1">
    <citation type="submission" date="2015-09" db="EMBL/GenBank/DDBJ databases">
        <authorList>
            <consortium name="Pathogen Informatics"/>
        </authorList>
    </citation>
    <scope>NUCLEOTIDE SEQUENCE [LARGE SCALE GENOMIC DNA]</scope>
    <source>
        <strain evidence="1 2">2789STDY5608850</strain>
    </source>
</reference>
<dbReference type="EMBL" id="CYZE01000012">
    <property type="protein sequence ID" value="CUO82019.1"/>
    <property type="molecule type" value="Genomic_DNA"/>
</dbReference>
<dbReference type="AlphaFoldDB" id="A0A174IAM6"/>
<dbReference type="Proteomes" id="UP000095651">
    <property type="component" value="Unassembled WGS sequence"/>
</dbReference>
<organism evidence="1 2">
    <name type="scientific">Hungatella hathewayi</name>
    <dbReference type="NCBI Taxonomy" id="154046"/>
    <lineage>
        <taxon>Bacteria</taxon>
        <taxon>Bacillati</taxon>
        <taxon>Bacillota</taxon>
        <taxon>Clostridia</taxon>
        <taxon>Lachnospirales</taxon>
        <taxon>Lachnospiraceae</taxon>
        <taxon>Hungatella</taxon>
    </lineage>
</organism>
<evidence type="ECO:0000313" key="2">
    <source>
        <dbReference type="Proteomes" id="UP000095651"/>
    </source>
</evidence>